<evidence type="ECO:0000259" key="2">
    <source>
        <dbReference type="Pfam" id="PF13456"/>
    </source>
</evidence>
<dbReference type="AlphaFoldDB" id="A0A843VK48"/>
<proteinExistence type="predicted"/>
<dbReference type="InterPro" id="IPR053151">
    <property type="entry name" value="RNase_H-like"/>
</dbReference>
<sequence length="275" mass="30275">MRREVSQLVANPKNQPLGFPQRAPILLQTNQPQPPPPMDPQFENTKAISTLRSGKILDDPYQARRGGSSLGQEAHVESDSKEEEPVIVQERKKQGVGEKKLDKGKAKIRNGNQNLKINIPTVVKWFTPLKGRLKLNVDGAFKMTSGEAGGGGILRNHKGNMCCAFAKTYHGLNSSLAAEALALRDGLFICCSRGVSDVLVEMDSLNLLQIVTRKLPCLWELVCIMQDVVVKTQNLKAEIIHVPREANKVADCLTSYASSCAHLATWNSWLISLLL</sequence>
<dbReference type="InterPro" id="IPR012337">
    <property type="entry name" value="RNaseH-like_sf"/>
</dbReference>
<dbReference type="InterPro" id="IPR036397">
    <property type="entry name" value="RNaseH_sf"/>
</dbReference>
<dbReference type="Pfam" id="PF13456">
    <property type="entry name" value="RVT_3"/>
    <property type="match status" value="1"/>
</dbReference>
<dbReference type="InterPro" id="IPR044730">
    <property type="entry name" value="RNase_H-like_dom_plant"/>
</dbReference>
<feature type="compositionally biased region" description="Polar residues" evidence="1">
    <location>
        <begin position="42"/>
        <end position="52"/>
    </location>
</feature>
<dbReference type="GO" id="GO:0003676">
    <property type="term" value="F:nucleic acid binding"/>
    <property type="evidence" value="ECO:0007669"/>
    <property type="project" value="InterPro"/>
</dbReference>
<keyword evidence="4" id="KW-1185">Reference proteome</keyword>
<dbReference type="PANTHER" id="PTHR47723:SF19">
    <property type="entry name" value="POLYNUCLEOTIDYL TRANSFERASE, RIBONUCLEASE H-LIKE SUPERFAMILY PROTEIN"/>
    <property type="match status" value="1"/>
</dbReference>
<feature type="region of interest" description="Disordered" evidence="1">
    <location>
        <begin position="27"/>
        <end position="86"/>
    </location>
</feature>
<dbReference type="InterPro" id="IPR002156">
    <property type="entry name" value="RNaseH_domain"/>
</dbReference>
<dbReference type="Proteomes" id="UP000652761">
    <property type="component" value="Unassembled WGS sequence"/>
</dbReference>
<gene>
    <name evidence="3" type="ORF">Taro_028124</name>
</gene>
<dbReference type="CDD" id="cd06222">
    <property type="entry name" value="RNase_H_like"/>
    <property type="match status" value="1"/>
</dbReference>
<dbReference type="SUPFAM" id="SSF53098">
    <property type="entry name" value="Ribonuclease H-like"/>
    <property type="match status" value="1"/>
</dbReference>
<dbReference type="EMBL" id="NMUH01001795">
    <property type="protein sequence ID" value="MQL95456.1"/>
    <property type="molecule type" value="Genomic_DNA"/>
</dbReference>
<feature type="domain" description="RNase H type-1" evidence="2">
    <location>
        <begin position="136"/>
        <end position="256"/>
    </location>
</feature>
<name>A0A843VK48_COLES</name>
<comment type="caution">
    <text evidence="3">The sequence shown here is derived from an EMBL/GenBank/DDBJ whole genome shotgun (WGS) entry which is preliminary data.</text>
</comment>
<dbReference type="PANTHER" id="PTHR47723">
    <property type="entry name" value="OS05G0353850 PROTEIN"/>
    <property type="match status" value="1"/>
</dbReference>
<reference evidence="3" key="1">
    <citation type="submission" date="2017-07" db="EMBL/GenBank/DDBJ databases">
        <title>Taro Niue Genome Assembly and Annotation.</title>
        <authorList>
            <person name="Atibalentja N."/>
            <person name="Keating K."/>
            <person name="Fields C.J."/>
        </authorList>
    </citation>
    <scope>NUCLEOTIDE SEQUENCE</scope>
    <source>
        <strain evidence="3">Niue_2</strain>
        <tissue evidence="3">Leaf</tissue>
    </source>
</reference>
<protein>
    <recommendedName>
        <fullName evidence="2">RNase H type-1 domain-containing protein</fullName>
    </recommendedName>
</protein>
<feature type="region of interest" description="Disordered" evidence="1">
    <location>
        <begin position="1"/>
        <end position="20"/>
    </location>
</feature>
<evidence type="ECO:0000313" key="4">
    <source>
        <dbReference type="Proteomes" id="UP000652761"/>
    </source>
</evidence>
<organism evidence="3 4">
    <name type="scientific">Colocasia esculenta</name>
    <name type="common">Wild taro</name>
    <name type="synonym">Arum esculentum</name>
    <dbReference type="NCBI Taxonomy" id="4460"/>
    <lineage>
        <taxon>Eukaryota</taxon>
        <taxon>Viridiplantae</taxon>
        <taxon>Streptophyta</taxon>
        <taxon>Embryophyta</taxon>
        <taxon>Tracheophyta</taxon>
        <taxon>Spermatophyta</taxon>
        <taxon>Magnoliopsida</taxon>
        <taxon>Liliopsida</taxon>
        <taxon>Araceae</taxon>
        <taxon>Aroideae</taxon>
        <taxon>Colocasieae</taxon>
        <taxon>Colocasia</taxon>
    </lineage>
</organism>
<evidence type="ECO:0000256" key="1">
    <source>
        <dbReference type="SAM" id="MobiDB-lite"/>
    </source>
</evidence>
<accession>A0A843VK48</accession>
<dbReference type="Gene3D" id="3.30.420.10">
    <property type="entry name" value="Ribonuclease H-like superfamily/Ribonuclease H"/>
    <property type="match status" value="1"/>
</dbReference>
<evidence type="ECO:0000313" key="3">
    <source>
        <dbReference type="EMBL" id="MQL95456.1"/>
    </source>
</evidence>
<dbReference type="GO" id="GO:0004523">
    <property type="term" value="F:RNA-DNA hybrid ribonuclease activity"/>
    <property type="evidence" value="ECO:0007669"/>
    <property type="project" value="InterPro"/>
</dbReference>